<dbReference type="AlphaFoldDB" id="A0A0C9XJL5"/>
<dbReference type="Proteomes" id="UP000054477">
    <property type="component" value="Unassembled WGS sequence"/>
</dbReference>
<accession>A0A0C9XJL5</accession>
<proteinExistence type="predicted"/>
<reference evidence="2" key="2">
    <citation type="submission" date="2015-01" db="EMBL/GenBank/DDBJ databases">
        <title>Evolutionary Origins and Diversification of the Mycorrhizal Mutualists.</title>
        <authorList>
            <consortium name="DOE Joint Genome Institute"/>
            <consortium name="Mycorrhizal Genomics Consortium"/>
            <person name="Kohler A."/>
            <person name="Kuo A."/>
            <person name="Nagy L.G."/>
            <person name="Floudas D."/>
            <person name="Copeland A."/>
            <person name="Barry K.W."/>
            <person name="Cichocki N."/>
            <person name="Veneault-Fourrey C."/>
            <person name="LaButti K."/>
            <person name="Lindquist E.A."/>
            <person name="Lipzen A."/>
            <person name="Lundell T."/>
            <person name="Morin E."/>
            <person name="Murat C."/>
            <person name="Riley R."/>
            <person name="Ohm R."/>
            <person name="Sun H."/>
            <person name="Tunlid A."/>
            <person name="Henrissat B."/>
            <person name="Grigoriev I.V."/>
            <person name="Hibbett D.S."/>
            <person name="Martin F."/>
        </authorList>
    </citation>
    <scope>NUCLEOTIDE SEQUENCE [LARGE SCALE GENOMIC DNA]</scope>
    <source>
        <strain evidence="2">LaAM-08-1</strain>
    </source>
</reference>
<organism evidence="1 2">
    <name type="scientific">Laccaria amethystina LaAM-08-1</name>
    <dbReference type="NCBI Taxonomy" id="1095629"/>
    <lineage>
        <taxon>Eukaryota</taxon>
        <taxon>Fungi</taxon>
        <taxon>Dikarya</taxon>
        <taxon>Basidiomycota</taxon>
        <taxon>Agaricomycotina</taxon>
        <taxon>Agaricomycetes</taxon>
        <taxon>Agaricomycetidae</taxon>
        <taxon>Agaricales</taxon>
        <taxon>Agaricineae</taxon>
        <taxon>Hydnangiaceae</taxon>
        <taxon>Laccaria</taxon>
    </lineage>
</organism>
<gene>
    <name evidence="1" type="ORF">K443DRAFT_46504</name>
</gene>
<dbReference type="OrthoDB" id="3268967at2759"/>
<evidence type="ECO:0000313" key="1">
    <source>
        <dbReference type="EMBL" id="KIJ96387.1"/>
    </source>
</evidence>
<reference evidence="1 2" key="1">
    <citation type="submission" date="2014-04" db="EMBL/GenBank/DDBJ databases">
        <authorList>
            <consortium name="DOE Joint Genome Institute"/>
            <person name="Kuo A."/>
            <person name="Kohler A."/>
            <person name="Nagy L.G."/>
            <person name="Floudas D."/>
            <person name="Copeland A."/>
            <person name="Barry K.W."/>
            <person name="Cichocki N."/>
            <person name="Veneault-Fourrey C."/>
            <person name="LaButti K."/>
            <person name="Lindquist E.A."/>
            <person name="Lipzen A."/>
            <person name="Lundell T."/>
            <person name="Morin E."/>
            <person name="Murat C."/>
            <person name="Sun H."/>
            <person name="Tunlid A."/>
            <person name="Henrissat B."/>
            <person name="Grigoriev I.V."/>
            <person name="Hibbett D.S."/>
            <person name="Martin F."/>
            <person name="Nordberg H.P."/>
            <person name="Cantor M.N."/>
            <person name="Hua S.X."/>
        </authorList>
    </citation>
    <scope>NUCLEOTIDE SEQUENCE [LARGE SCALE GENOMIC DNA]</scope>
    <source>
        <strain evidence="1 2">LaAM-08-1</strain>
    </source>
</reference>
<name>A0A0C9XJL5_9AGAR</name>
<dbReference type="STRING" id="1095629.A0A0C9XJL5"/>
<protein>
    <submittedName>
        <fullName evidence="1">Uncharacterized protein</fullName>
    </submittedName>
</protein>
<feature type="non-terminal residue" evidence="1">
    <location>
        <position position="107"/>
    </location>
</feature>
<dbReference type="EMBL" id="KN838723">
    <property type="protein sequence ID" value="KIJ96387.1"/>
    <property type="molecule type" value="Genomic_DNA"/>
</dbReference>
<sequence length="107" mass="11973">MNTVNKSMGFTPFQVCFGRSPRLIPLLVLAKTSSTVTEVDTWHVIRCLETDVLQAQDNLLKAKISQSVQGNKHCTLRFPFSIGSSVRLSTLHRHNEFKAKGEKCVAK</sequence>
<dbReference type="HOGENOM" id="CLU_142395_0_0_1"/>
<evidence type="ECO:0000313" key="2">
    <source>
        <dbReference type="Proteomes" id="UP000054477"/>
    </source>
</evidence>
<keyword evidence="2" id="KW-1185">Reference proteome</keyword>